<comment type="caution">
    <text evidence="1">The sequence shown here is derived from an EMBL/GenBank/DDBJ whole genome shotgun (WGS) entry which is preliminary data.</text>
</comment>
<dbReference type="PANTHER" id="PTHR33986">
    <property type="entry name" value="OS02G0535700 PROTEIN"/>
    <property type="match status" value="1"/>
</dbReference>
<dbReference type="AlphaFoldDB" id="A0AAN9NUK8"/>
<evidence type="ECO:0000313" key="1">
    <source>
        <dbReference type="EMBL" id="KAK7378820.1"/>
    </source>
</evidence>
<dbReference type="GO" id="GO:0005741">
    <property type="term" value="C:mitochondrial outer membrane"/>
    <property type="evidence" value="ECO:0007669"/>
    <property type="project" value="TreeGrafter"/>
</dbReference>
<name>A0AAN9NUK8_PHACN</name>
<reference evidence="1 2" key="1">
    <citation type="submission" date="2024-01" db="EMBL/GenBank/DDBJ databases">
        <title>The genomes of 5 underutilized Papilionoideae crops provide insights into root nodulation and disease resistanc.</title>
        <authorList>
            <person name="Jiang F."/>
        </authorList>
    </citation>
    <scope>NUCLEOTIDE SEQUENCE [LARGE SCALE GENOMIC DNA]</scope>
    <source>
        <strain evidence="1">JINMINGXINNONG_FW02</strain>
        <tissue evidence="1">Leaves</tissue>
    </source>
</reference>
<organism evidence="1 2">
    <name type="scientific">Phaseolus coccineus</name>
    <name type="common">Scarlet runner bean</name>
    <name type="synonym">Phaseolus multiflorus</name>
    <dbReference type="NCBI Taxonomy" id="3886"/>
    <lineage>
        <taxon>Eukaryota</taxon>
        <taxon>Viridiplantae</taxon>
        <taxon>Streptophyta</taxon>
        <taxon>Embryophyta</taxon>
        <taxon>Tracheophyta</taxon>
        <taxon>Spermatophyta</taxon>
        <taxon>Magnoliopsida</taxon>
        <taxon>eudicotyledons</taxon>
        <taxon>Gunneridae</taxon>
        <taxon>Pentapetalae</taxon>
        <taxon>rosids</taxon>
        <taxon>fabids</taxon>
        <taxon>Fabales</taxon>
        <taxon>Fabaceae</taxon>
        <taxon>Papilionoideae</taxon>
        <taxon>50 kb inversion clade</taxon>
        <taxon>NPAAA clade</taxon>
        <taxon>indigoferoid/millettioid clade</taxon>
        <taxon>Phaseoleae</taxon>
        <taxon>Phaseolus</taxon>
    </lineage>
</organism>
<dbReference type="EMBL" id="JAYMYR010000002">
    <property type="protein sequence ID" value="KAK7378820.1"/>
    <property type="molecule type" value="Genomic_DNA"/>
</dbReference>
<evidence type="ECO:0000313" key="2">
    <source>
        <dbReference type="Proteomes" id="UP001374584"/>
    </source>
</evidence>
<evidence type="ECO:0008006" key="3">
    <source>
        <dbReference type="Google" id="ProtNLM"/>
    </source>
</evidence>
<proteinExistence type="predicted"/>
<dbReference type="PANTHER" id="PTHR33986:SF15">
    <property type="entry name" value="MITOCHONDRIAL FISSION PROTEIN ELM1"/>
    <property type="match status" value="1"/>
</dbReference>
<dbReference type="InterPro" id="IPR009367">
    <property type="entry name" value="Elm1-like"/>
</dbReference>
<accession>A0AAN9NUK8</accession>
<dbReference type="Proteomes" id="UP001374584">
    <property type="component" value="Unassembled WGS sequence"/>
</dbReference>
<protein>
    <recommendedName>
        <fullName evidence="3">Mitochondrial fission protein ELM1</fullName>
    </recommendedName>
</protein>
<keyword evidence="2" id="KW-1185">Reference proteome</keyword>
<dbReference type="Pfam" id="PF06258">
    <property type="entry name" value="Mito_fiss_Elm1"/>
    <property type="match status" value="1"/>
</dbReference>
<dbReference type="SUPFAM" id="SSF53756">
    <property type="entry name" value="UDP-Glycosyltransferase/glycogen phosphorylase"/>
    <property type="match status" value="1"/>
</dbReference>
<dbReference type="GO" id="GO:0000266">
    <property type="term" value="P:mitochondrial fission"/>
    <property type="evidence" value="ECO:0007669"/>
    <property type="project" value="TreeGrafter"/>
</dbReference>
<sequence length="392" mass="43445">MPEILDGAIRRAVVIGNGFAGAENQCIGLVRALGFSKRHTIYRVTRPRGGINRWLQWLPVSIHKKLESVIRMICGKSRFRTPHTIGLSNVLEADAHQLATMARETFHKDGPLLVVASGRDTISVASSIKRLAPENVFLVQIQHPRFHLNRFDLVITPRHDYYPLTPHAQRQIPWFLRRWVTPWEPPGRNVVLTVGALHQADSVALRVAASAWHNELATLPKPLLVVNVGGPTGNCPYGVDLVKELVVMLQNVLWSCGSIRISFSRRTPDKISKILVKELSSNPKVQIWDGEGPNPHMGHLAWADAFVITADSVSMLSEACSTGKPVYVVGAELCTWKFADFQNSLQKHGVARSLTGKENISESWSYPPLNDTAEASSQVISALAQRGWTIHA</sequence>
<gene>
    <name evidence="1" type="ORF">VNO80_04268</name>
</gene>